<sequence length="364" mass="41163">MSPENNSPTSEPIGSATQESQGGNVGGALSENDFIRYFNEKHGAAKTEAPVEKATETAETNADLDADIVDISESDDEATEADTAELDSDSNDTNESEPDETDVDPELTIQVDGKEEKVKQSELIKRAQKATSADKKFQAASEMRKEAEEIKSTYTRDRDTLKSLAAQYQNFIEQAYKIEPPTMELLDTNPAEYIRQEKMFQAKQQEIYQAKLLQEQIRSQEETERKMASEKHLKEQQRIVFEKFPQWKNPEKAQHDAKRIESFLDATGFSKDEQAGLNDARMLEVVHKAALYDAAMKAKDQKKAKPTTGKTLTSGVSQAADPLFQKRQAQTQNARQTKALQDNFKREQSEDAFIEMFKNKMRTR</sequence>
<dbReference type="Proteomes" id="UP000054624">
    <property type="component" value="Unassembled WGS sequence"/>
</dbReference>
<feature type="compositionally biased region" description="Polar residues" evidence="1">
    <location>
        <begin position="1"/>
        <end position="22"/>
    </location>
</feature>
<organism evidence="2 3">
    <name type="scientific">Caballeronia temeraria</name>
    <dbReference type="NCBI Taxonomy" id="1777137"/>
    <lineage>
        <taxon>Bacteria</taxon>
        <taxon>Pseudomonadati</taxon>
        <taxon>Pseudomonadota</taxon>
        <taxon>Betaproteobacteria</taxon>
        <taxon>Burkholderiales</taxon>
        <taxon>Burkholderiaceae</taxon>
        <taxon>Caballeronia</taxon>
    </lineage>
</organism>
<feature type="compositionally biased region" description="Polar residues" evidence="1">
    <location>
        <begin position="327"/>
        <end position="340"/>
    </location>
</feature>
<feature type="compositionally biased region" description="Polar residues" evidence="1">
    <location>
        <begin position="308"/>
        <end position="317"/>
    </location>
</feature>
<feature type="compositionally biased region" description="Basic and acidic residues" evidence="1">
    <location>
        <begin position="41"/>
        <end position="56"/>
    </location>
</feature>
<gene>
    <name evidence="2" type="ORF">AWB76_00937</name>
</gene>
<feature type="region of interest" description="Disordered" evidence="1">
    <location>
        <begin position="41"/>
        <end position="123"/>
    </location>
</feature>
<dbReference type="RefSeq" id="WP_157696058.1">
    <property type="nucleotide sequence ID" value="NZ_FCOI02000002.1"/>
</dbReference>
<feature type="region of interest" description="Disordered" evidence="1">
    <location>
        <begin position="297"/>
        <end position="345"/>
    </location>
</feature>
<proteinExistence type="predicted"/>
<dbReference type="STRING" id="1777137.AWB76_00937"/>
<feature type="compositionally biased region" description="Acidic residues" evidence="1">
    <location>
        <begin position="62"/>
        <end position="105"/>
    </location>
</feature>
<evidence type="ECO:0000313" key="2">
    <source>
        <dbReference type="EMBL" id="SAK46572.1"/>
    </source>
</evidence>
<accession>A0A157ZM19</accession>
<dbReference type="OrthoDB" id="7031653at2"/>
<feature type="compositionally biased region" description="Basic and acidic residues" evidence="1">
    <location>
        <begin position="112"/>
        <end position="123"/>
    </location>
</feature>
<reference evidence="3" key="1">
    <citation type="submission" date="2016-01" db="EMBL/GenBank/DDBJ databases">
        <authorList>
            <person name="Peeters Charlotte."/>
        </authorList>
    </citation>
    <scope>NUCLEOTIDE SEQUENCE [LARGE SCALE GENOMIC DNA]</scope>
</reference>
<dbReference type="AlphaFoldDB" id="A0A157ZM19"/>
<feature type="region of interest" description="Disordered" evidence="1">
    <location>
        <begin position="1"/>
        <end position="29"/>
    </location>
</feature>
<evidence type="ECO:0000256" key="1">
    <source>
        <dbReference type="SAM" id="MobiDB-lite"/>
    </source>
</evidence>
<name>A0A157ZM19_9BURK</name>
<evidence type="ECO:0000313" key="3">
    <source>
        <dbReference type="Proteomes" id="UP000054624"/>
    </source>
</evidence>
<dbReference type="EMBL" id="FCOI02000002">
    <property type="protein sequence ID" value="SAK46572.1"/>
    <property type="molecule type" value="Genomic_DNA"/>
</dbReference>
<protein>
    <submittedName>
        <fullName evidence="2">Uncharacterized protein</fullName>
    </submittedName>
</protein>
<keyword evidence="3" id="KW-1185">Reference proteome</keyword>